<dbReference type="PANTHER" id="PTHR16199:SF4">
    <property type="entry name" value="CONDENSIN-2 COMPLEX SUBUNIT G2"/>
    <property type="match status" value="1"/>
</dbReference>
<keyword evidence="3" id="KW-1185">Reference proteome</keyword>
<dbReference type="Pfam" id="PF12422">
    <property type="entry name" value="Condensin2nSMC"/>
    <property type="match status" value="1"/>
</dbReference>
<evidence type="ECO:0000313" key="3">
    <source>
        <dbReference type="Proteomes" id="UP000179807"/>
    </source>
</evidence>
<dbReference type="PANTHER" id="PTHR16199">
    <property type="entry name" value="CONDENSIN-2 COMPLEX SUBUNIT G2"/>
    <property type="match status" value="1"/>
</dbReference>
<dbReference type="VEuPathDB" id="TrichDB:TRFO_37375"/>
<feature type="region of interest" description="Disordered" evidence="1">
    <location>
        <begin position="850"/>
        <end position="870"/>
    </location>
</feature>
<dbReference type="RefSeq" id="XP_068349594.1">
    <property type="nucleotide sequence ID" value="XM_068511390.1"/>
</dbReference>
<feature type="compositionally biased region" description="Acidic residues" evidence="1">
    <location>
        <begin position="850"/>
        <end position="866"/>
    </location>
</feature>
<dbReference type="Proteomes" id="UP000179807">
    <property type="component" value="Unassembled WGS sequence"/>
</dbReference>
<proteinExistence type="predicted"/>
<organism evidence="2 3">
    <name type="scientific">Tritrichomonas foetus</name>
    <dbReference type="NCBI Taxonomy" id="1144522"/>
    <lineage>
        <taxon>Eukaryota</taxon>
        <taxon>Metamonada</taxon>
        <taxon>Parabasalia</taxon>
        <taxon>Tritrichomonadida</taxon>
        <taxon>Tritrichomonadidae</taxon>
        <taxon>Tritrichomonas</taxon>
    </lineage>
</organism>
<evidence type="ECO:0000256" key="1">
    <source>
        <dbReference type="SAM" id="MobiDB-lite"/>
    </source>
</evidence>
<dbReference type="InterPro" id="IPR016024">
    <property type="entry name" value="ARM-type_fold"/>
</dbReference>
<name>A0A1J4JCQ9_9EUKA</name>
<dbReference type="GO" id="GO:0000796">
    <property type="term" value="C:condensin complex"/>
    <property type="evidence" value="ECO:0007669"/>
    <property type="project" value="TreeGrafter"/>
</dbReference>
<protein>
    <submittedName>
        <fullName evidence="2">Uncharacterized protein</fullName>
    </submittedName>
</protein>
<dbReference type="OrthoDB" id="10062843at2759"/>
<dbReference type="GO" id="GO:0005634">
    <property type="term" value="C:nucleus"/>
    <property type="evidence" value="ECO:0007669"/>
    <property type="project" value="InterPro"/>
</dbReference>
<dbReference type="EMBL" id="MLAK01001175">
    <property type="protein sequence ID" value="OHS96457.1"/>
    <property type="molecule type" value="Genomic_DNA"/>
</dbReference>
<dbReference type="InterPro" id="IPR011989">
    <property type="entry name" value="ARM-like"/>
</dbReference>
<gene>
    <name evidence="2" type="ORF">TRFO_37375</name>
</gene>
<reference evidence="2" key="1">
    <citation type="submission" date="2016-10" db="EMBL/GenBank/DDBJ databases">
        <authorList>
            <person name="Benchimol M."/>
            <person name="Almeida L.G."/>
            <person name="Vasconcelos A.T."/>
            <person name="Perreira-Neves A."/>
            <person name="Rosa I.A."/>
            <person name="Tasca T."/>
            <person name="Bogo M.R."/>
            <person name="de Souza W."/>
        </authorList>
    </citation>
    <scope>NUCLEOTIDE SEQUENCE [LARGE SCALE GENOMIC DNA]</scope>
    <source>
        <strain evidence="2">K</strain>
    </source>
</reference>
<dbReference type="InterPro" id="IPR024741">
    <property type="entry name" value="Condensin2_G2"/>
</dbReference>
<evidence type="ECO:0000313" key="2">
    <source>
        <dbReference type="EMBL" id="OHS96457.1"/>
    </source>
</evidence>
<accession>A0A1J4JCQ9</accession>
<dbReference type="GeneID" id="94846094"/>
<dbReference type="SUPFAM" id="SSF48371">
    <property type="entry name" value="ARM repeat"/>
    <property type="match status" value="1"/>
</dbReference>
<comment type="caution">
    <text evidence="2">The sequence shown here is derived from an EMBL/GenBank/DDBJ whole genome shotgun (WGS) entry which is preliminary data.</text>
</comment>
<dbReference type="GO" id="GO:0000070">
    <property type="term" value="P:mitotic sister chromatid segregation"/>
    <property type="evidence" value="ECO:0007669"/>
    <property type="project" value="TreeGrafter"/>
</dbReference>
<sequence length="888" mass="101048">MPPIKDFQEVHQTFQTALSKSAKARDINAAIKLLDSLQSTDLSIDEAKEVVDDLDQCFVVPNFIKTEKGKKFLSSIVLISIDRLKDLGRIIRDTFRLKTAFPSQLGDVVLNAWNTANINERSIIQTTVLKDIIECAILAAKPYISKNCRLFMEPFHAKRRRKELSVTLVQVYQPVIFRYLHSANPVVRLNALLIFGSAFPLQSSQFTAEKNSQLLEEQINELHQSLADESPKVRASAAKSVCRILYQWWEIFNNQTRTDFINYLTDELCFDSSSSSVRTAVVEGIDYLLGRYESVDYILPHLPKMGYLLHDPVESVRIQFVRLLTTVNPIKNLNIFTIVHIDHLIYRLKVDTTRSATAVCQLLQPSLFPPPSNKGKERTCNTRRVARCIFLMERNLDAAEKFYSILPKFVSTDEILCFLRFAYYWAEQTVKGRPPKLPTMKLVGNEKLVLPEFQGENDLERLDYKPHQAIWVIISCLTGYLSRKAKSDINELKEQTFPNFNSRKVIEYLPSGLHYALFNFLSYFNPTDDDIELAIEYMSSDDNEAWSEALRCLVKWKALDSFLPKMIRIIELAGKDDEEEDGEKDIGGKLSRAIKCISFIFSNTELRKVVIDDIDNIKLLSEGLTKFLTMLLIKLNIDFEGSEEIDDDTKNTAEILPDVCFTQALELIIALRVHLSIQLLKEDDEESFKSFIDVINTSIFTPIARGILSIYGPDDLQGDNLCYKVLVTLLTLVADMMALHIFDEEKFYVLLGTYTDCIDSDNGYGDDVKKVAFECLSKIVLSVAVDIAPGDDLVHPAKPIISQMVNNANSKDTINIVRNLVDSLVKTQLKKRCMPWLKDSLGDLFMADELEEEGDKTNEEEEEETDQVSAKALRATITDAILKLSEKD</sequence>
<dbReference type="Gene3D" id="1.25.10.10">
    <property type="entry name" value="Leucine-rich Repeat Variant"/>
    <property type="match status" value="1"/>
</dbReference>
<dbReference type="AlphaFoldDB" id="A0A1J4JCQ9"/>